<reference evidence="1 2" key="1">
    <citation type="journal article" date="2022" name="Antonie Van Leeuwenhoek">
        <title>Whole genome sequencing of the halophilic Halomonas qaidamensis XH36, a novel species strain with high ectoine production.</title>
        <authorList>
            <person name="Zhang T."/>
            <person name="Cui T."/>
            <person name="Cao Y."/>
            <person name="Li Y."/>
            <person name="Li F."/>
            <person name="Zhu D."/>
            <person name="Xing J."/>
        </authorList>
    </citation>
    <scope>NUCLEOTIDE SEQUENCE [LARGE SCALE GENOMIC DNA]</scope>
    <source>
        <strain evidence="1 2">XH36</strain>
    </source>
</reference>
<dbReference type="PANTHER" id="PTHR39473">
    <property type="match status" value="1"/>
</dbReference>
<name>A0ABY6JT04_9GAMM</name>
<sequence>MPATSLSAAVPYSTSQKLVDENIHSLHQLSDLLVIMPSTLYQQQFETQTVGKHVRHVLAHYQTLLAGLEGSVQTGSIDYEQRHRQAALEGEPHVALHTLGTLRAELHAVSSYPIETPIVLHYPVEPSGNSLLPLPSSLGRELAFLTSHTVHHMALIRLLCEAMNMSLPSDFGVHPSTLRFWQQHS</sequence>
<gene>
    <name evidence="1" type="ORF">K1Y77_05260</name>
</gene>
<protein>
    <recommendedName>
        <fullName evidence="3">DinB-like domain-containing protein</fullName>
    </recommendedName>
</protein>
<dbReference type="Proteomes" id="UP001163082">
    <property type="component" value="Chromosome"/>
</dbReference>
<dbReference type="PANTHER" id="PTHR39473:SF1">
    <property type="entry name" value="DINB-LIKE DOMAIN-CONTAINING PROTEIN"/>
    <property type="match status" value="1"/>
</dbReference>
<evidence type="ECO:0000313" key="1">
    <source>
        <dbReference type="EMBL" id="UYV20073.1"/>
    </source>
</evidence>
<accession>A0ABY6JT04</accession>
<proteinExistence type="predicted"/>
<dbReference type="EMBL" id="CP080627">
    <property type="protein sequence ID" value="UYV20073.1"/>
    <property type="molecule type" value="Genomic_DNA"/>
</dbReference>
<evidence type="ECO:0008006" key="3">
    <source>
        <dbReference type="Google" id="ProtNLM"/>
    </source>
</evidence>
<evidence type="ECO:0000313" key="2">
    <source>
        <dbReference type="Proteomes" id="UP001163082"/>
    </source>
</evidence>
<dbReference type="RefSeq" id="WP_264430700.1">
    <property type="nucleotide sequence ID" value="NZ_CP080627.1"/>
</dbReference>
<organism evidence="1 2">
    <name type="scientific">Halomonas qaidamensis</name>
    <dbReference type="NCBI Taxonomy" id="2866211"/>
    <lineage>
        <taxon>Bacteria</taxon>
        <taxon>Pseudomonadati</taxon>
        <taxon>Pseudomonadota</taxon>
        <taxon>Gammaproteobacteria</taxon>
        <taxon>Oceanospirillales</taxon>
        <taxon>Halomonadaceae</taxon>
        <taxon>Halomonas</taxon>
    </lineage>
</organism>
<keyword evidence="2" id="KW-1185">Reference proteome</keyword>